<name>A0AAN8TBJ3_SOLBU</name>
<accession>A0AAN8TBJ3</accession>
<comment type="caution">
    <text evidence="1">The sequence shown here is derived from an EMBL/GenBank/DDBJ whole genome shotgun (WGS) entry which is preliminary data.</text>
</comment>
<keyword evidence="2" id="KW-1185">Reference proteome</keyword>
<proteinExistence type="predicted"/>
<protein>
    <submittedName>
        <fullName evidence="1">Uncharacterized protein</fullName>
    </submittedName>
</protein>
<evidence type="ECO:0000313" key="1">
    <source>
        <dbReference type="EMBL" id="KAK6781987.1"/>
    </source>
</evidence>
<sequence>MACTDEQL</sequence>
<dbReference type="EMBL" id="JBANQN010000008">
    <property type="protein sequence ID" value="KAK6781987.1"/>
    <property type="molecule type" value="Genomic_DNA"/>
</dbReference>
<dbReference type="Proteomes" id="UP001371456">
    <property type="component" value="Unassembled WGS sequence"/>
</dbReference>
<reference evidence="1 2" key="1">
    <citation type="submission" date="2024-02" db="EMBL/GenBank/DDBJ databases">
        <title>de novo genome assembly of Solanum bulbocastanum strain 11H21.</title>
        <authorList>
            <person name="Hosaka A.J."/>
        </authorList>
    </citation>
    <scope>NUCLEOTIDE SEQUENCE [LARGE SCALE GENOMIC DNA]</scope>
    <source>
        <tissue evidence="1">Young leaves</tissue>
    </source>
</reference>
<gene>
    <name evidence="1" type="ORF">RDI58_019783</name>
</gene>
<evidence type="ECO:0000313" key="2">
    <source>
        <dbReference type="Proteomes" id="UP001371456"/>
    </source>
</evidence>
<organism evidence="1 2">
    <name type="scientific">Solanum bulbocastanum</name>
    <name type="common">Wild potato</name>
    <dbReference type="NCBI Taxonomy" id="147425"/>
    <lineage>
        <taxon>Eukaryota</taxon>
        <taxon>Viridiplantae</taxon>
        <taxon>Streptophyta</taxon>
        <taxon>Embryophyta</taxon>
        <taxon>Tracheophyta</taxon>
        <taxon>Spermatophyta</taxon>
        <taxon>Magnoliopsida</taxon>
        <taxon>eudicotyledons</taxon>
        <taxon>Gunneridae</taxon>
        <taxon>Pentapetalae</taxon>
        <taxon>asterids</taxon>
        <taxon>lamiids</taxon>
        <taxon>Solanales</taxon>
        <taxon>Solanaceae</taxon>
        <taxon>Solanoideae</taxon>
        <taxon>Solaneae</taxon>
        <taxon>Solanum</taxon>
    </lineage>
</organism>